<dbReference type="InterPro" id="IPR043504">
    <property type="entry name" value="Peptidase_S1_PA_chymotrypsin"/>
</dbReference>
<dbReference type="AlphaFoldDB" id="A0A672G6H6"/>
<evidence type="ECO:0000256" key="5">
    <source>
        <dbReference type="RuleBase" id="RU363034"/>
    </source>
</evidence>
<dbReference type="Gene3D" id="2.40.10.10">
    <property type="entry name" value="Trypsin-like serine proteases"/>
    <property type="match status" value="2"/>
</dbReference>
<reference evidence="7" key="3">
    <citation type="submission" date="2025-09" db="UniProtKB">
        <authorList>
            <consortium name="Ensembl"/>
        </authorList>
    </citation>
    <scope>IDENTIFICATION</scope>
</reference>
<dbReference type="GO" id="GO:0006508">
    <property type="term" value="P:proteolysis"/>
    <property type="evidence" value="ECO:0007669"/>
    <property type="project" value="UniProtKB-KW"/>
</dbReference>
<evidence type="ECO:0000259" key="6">
    <source>
        <dbReference type="PROSITE" id="PS50240"/>
    </source>
</evidence>
<evidence type="ECO:0000313" key="8">
    <source>
        <dbReference type="Proteomes" id="UP000472267"/>
    </source>
</evidence>
<dbReference type="PRINTS" id="PR00722">
    <property type="entry name" value="CHYMOTRYPSIN"/>
</dbReference>
<dbReference type="Ensembl" id="ENSSFAT00005015106.1">
    <property type="protein sequence ID" value="ENSSFAP00005014496.1"/>
    <property type="gene ID" value="ENSSFAG00005007807.1"/>
</dbReference>
<name>A0A672G6H6_SALFA</name>
<dbReference type="Proteomes" id="UP000472267">
    <property type="component" value="Chromosome 4"/>
</dbReference>
<evidence type="ECO:0000256" key="4">
    <source>
        <dbReference type="ARBA" id="ARBA00023157"/>
    </source>
</evidence>
<dbReference type="GO" id="GO:0004252">
    <property type="term" value="F:serine-type endopeptidase activity"/>
    <property type="evidence" value="ECO:0007669"/>
    <property type="project" value="InterPro"/>
</dbReference>
<accession>A0A672G6H6</accession>
<reference evidence="7" key="2">
    <citation type="submission" date="2025-08" db="UniProtKB">
        <authorList>
            <consortium name="Ensembl"/>
        </authorList>
    </citation>
    <scope>IDENTIFICATION</scope>
</reference>
<dbReference type="InterPro" id="IPR001314">
    <property type="entry name" value="Peptidase_S1A"/>
</dbReference>
<keyword evidence="3 5" id="KW-0720">Serine protease</keyword>
<dbReference type="InterPro" id="IPR009003">
    <property type="entry name" value="Peptidase_S1_PA"/>
</dbReference>
<evidence type="ECO:0000256" key="3">
    <source>
        <dbReference type="ARBA" id="ARBA00022825"/>
    </source>
</evidence>
<dbReference type="PROSITE" id="PS00134">
    <property type="entry name" value="TRYPSIN_HIS"/>
    <property type="match status" value="1"/>
</dbReference>
<evidence type="ECO:0000256" key="2">
    <source>
        <dbReference type="ARBA" id="ARBA00022801"/>
    </source>
</evidence>
<evidence type="ECO:0000313" key="7">
    <source>
        <dbReference type="Ensembl" id="ENSSFAP00005014496.1"/>
    </source>
</evidence>
<dbReference type="Pfam" id="PF00089">
    <property type="entry name" value="Trypsin"/>
    <property type="match status" value="2"/>
</dbReference>
<dbReference type="InterPro" id="IPR033116">
    <property type="entry name" value="TRYPSIN_SER"/>
</dbReference>
<feature type="domain" description="Peptidase S1" evidence="6">
    <location>
        <begin position="26"/>
        <end position="260"/>
    </location>
</feature>
<dbReference type="FunCoup" id="A0A672G6H6">
    <property type="interactions" value="76"/>
</dbReference>
<protein>
    <submittedName>
        <fullName evidence="7">Zgc:100868</fullName>
    </submittedName>
</protein>
<sequence>SSVINIFIVMDRVLLRLRSSPRNSRIVGGAVALEGSWPWQVSLHRSGGHFCGGSLINNQWVLSAAHCFQTITAGQVTVYLGRQTQAGPNPNEESRSVSQIISHPDYDSGSNDNDVALLRLSSETPFTDYIVPVCLAAPDSSVHSGVSSWVTGWGALTEGGGSGFSPDDLMEVEVPTVGNRQCNCDYGVGQITDNMLCAGFREGGKDSCQGDSGGPLVTKRGDVWIQLAVVSFGFGCARPEFPGVYARVSRYMSWINSQIVSDQPGYVTFTSTGTDSDLSVTCTGLPDPGTSTTSPPATTPKPVVCGQAPLNSRILEGSSVASAGIWPWMASLQRNGSHVCGGTLVSEDTVMSDASCFSSSSVASEWTVVLGRLQQSGSNPFEVTLNVTNITLSSLSGSNVALLSLSSRPTLSDYIQPICLDDGRTFTVGTTCWAAGWSSGRGGDQQVLQEIQTSVASCGETSTSDNICTSSFTLEQVEIKVIY</sequence>
<dbReference type="InterPro" id="IPR018114">
    <property type="entry name" value="TRYPSIN_HIS"/>
</dbReference>
<dbReference type="FunFam" id="2.40.10.10:FF:000057">
    <property type="entry name" value="Zgc:100868"/>
    <property type="match status" value="1"/>
</dbReference>
<keyword evidence="8" id="KW-1185">Reference proteome</keyword>
<dbReference type="PANTHER" id="PTHR24252:SF7">
    <property type="entry name" value="HYALIN"/>
    <property type="match status" value="1"/>
</dbReference>
<dbReference type="SUPFAM" id="SSF50494">
    <property type="entry name" value="Trypsin-like serine proteases"/>
    <property type="match status" value="2"/>
</dbReference>
<keyword evidence="2 5" id="KW-0378">Hydrolase</keyword>
<dbReference type="InterPro" id="IPR001254">
    <property type="entry name" value="Trypsin_dom"/>
</dbReference>
<evidence type="ECO:0000256" key="1">
    <source>
        <dbReference type="ARBA" id="ARBA00022670"/>
    </source>
</evidence>
<dbReference type="SMART" id="SM00020">
    <property type="entry name" value="Tryp_SPc"/>
    <property type="match status" value="2"/>
</dbReference>
<dbReference type="CDD" id="cd00190">
    <property type="entry name" value="Tryp_SPc"/>
    <property type="match status" value="1"/>
</dbReference>
<keyword evidence="1 5" id="KW-0645">Protease</keyword>
<dbReference type="PROSITE" id="PS00135">
    <property type="entry name" value="TRYPSIN_SER"/>
    <property type="match status" value="1"/>
</dbReference>
<dbReference type="PANTHER" id="PTHR24252">
    <property type="entry name" value="ACROSIN-RELATED"/>
    <property type="match status" value="1"/>
</dbReference>
<feature type="domain" description="Peptidase S1" evidence="6">
    <location>
        <begin position="314"/>
        <end position="469"/>
    </location>
</feature>
<reference evidence="7" key="1">
    <citation type="submission" date="2019-06" db="EMBL/GenBank/DDBJ databases">
        <authorList>
            <consortium name="Wellcome Sanger Institute Data Sharing"/>
        </authorList>
    </citation>
    <scope>NUCLEOTIDE SEQUENCE [LARGE SCALE GENOMIC DNA]</scope>
</reference>
<proteinExistence type="predicted"/>
<organism evidence="7 8">
    <name type="scientific">Salarias fasciatus</name>
    <name type="common">Jewelled blenny</name>
    <name type="synonym">Blennius fasciatus</name>
    <dbReference type="NCBI Taxonomy" id="181472"/>
    <lineage>
        <taxon>Eukaryota</taxon>
        <taxon>Metazoa</taxon>
        <taxon>Chordata</taxon>
        <taxon>Craniata</taxon>
        <taxon>Vertebrata</taxon>
        <taxon>Euteleostomi</taxon>
        <taxon>Actinopterygii</taxon>
        <taxon>Neopterygii</taxon>
        <taxon>Teleostei</taxon>
        <taxon>Neoteleostei</taxon>
        <taxon>Acanthomorphata</taxon>
        <taxon>Ovalentaria</taxon>
        <taxon>Blenniimorphae</taxon>
        <taxon>Blenniiformes</taxon>
        <taxon>Blennioidei</taxon>
        <taxon>Blenniidae</taxon>
        <taxon>Salariinae</taxon>
        <taxon>Salarias</taxon>
    </lineage>
</organism>
<dbReference type="InParanoid" id="A0A672G6H6"/>
<keyword evidence="4" id="KW-1015">Disulfide bond</keyword>
<dbReference type="PROSITE" id="PS50240">
    <property type="entry name" value="TRYPSIN_DOM"/>
    <property type="match status" value="2"/>
</dbReference>